<reference evidence="4" key="3">
    <citation type="submission" date="2016-03" db="UniProtKB">
        <authorList>
            <consortium name="EnsemblProtists"/>
        </authorList>
    </citation>
    <scope>IDENTIFICATION</scope>
</reference>
<evidence type="ECO:0000313" key="5">
    <source>
        <dbReference type="Proteomes" id="UP000011087"/>
    </source>
</evidence>
<reference evidence="5" key="2">
    <citation type="submission" date="2012-11" db="EMBL/GenBank/DDBJ databases">
        <authorList>
            <person name="Kuo A."/>
            <person name="Curtis B.A."/>
            <person name="Tanifuji G."/>
            <person name="Burki F."/>
            <person name="Gruber A."/>
            <person name="Irimia M."/>
            <person name="Maruyama S."/>
            <person name="Arias M.C."/>
            <person name="Ball S.G."/>
            <person name="Gile G.H."/>
            <person name="Hirakawa Y."/>
            <person name="Hopkins J.F."/>
            <person name="Rensing S.A."/>
            <person name="Schmutz J."/>
            <person name="Symeonidi A."/>
            <person name="Elias M."/>
            <person name="Eveleigh R.J."/>
            <person name="Herman E.K."/>
            <person name="Klute M.J."/>
            <person name="Nakayama T."/>
            <person name="Obornik M."/>
            <person name="Reyes-Prieto A."/>
            <person name="Armbrust E.V."/>
            <person name="Aves S.J."/>
            <person name="Beiko R.G."/>
            <person name="Coutinho P."/>
            <person name="Dacks J.B."/>
            <person name="Durnford D.G."/>
            <person name="Fast N.M."/>
            <person name="Green B.R."/>
            <person name="Grisdale C."/>
            <person name="Hempe F."/>
            <person name="Henrissat B."/>
            <person name="Hoppner M.P."/>
            <person name="Ishida K.-I."/>
            <person name="Kim E."/>
            <person name="Koreny L."/>
            <person name="Kroth P.G."/>
            <person name="Liu Y."/>
            <person name="Malik S.-B."/>
            <person name="Maier U.G."/>
            <person name="McRose D."/>
            <person name="Mock T."/>
            <person name="Neilson J.A."/>
            <person name="Onodera N.T."/>
            <person name="Poole A.M."/>
            <person name="Pritham E.J."/>
            <person name="Richards T.A."/>
            <person name="Rocap G."/>
            <person name="Roy S.W."/>
            <person name="Sarai C."/>
            <person name="Schaack S."/>
            <person name="Shirato S."/>
            <person name="Slamovits C.H."/>
            <person name="Spencer D.F."/>
            <person name="Suzuki S."/>
            <person name="Worden A.Z."/>
            <person name="Zauner S."/>
            <person name="Barry K."/>
            <person name="Bell C."/>
            <person name="Bharti A.K."/>
            <person name="Crow J.A."/>
            <person name="Grimwood J."/>
            <person name="Kramer R."/>
            <person name="Lindquist E."/>
            <person name="Lucas S."/>
            <person name="Salamov A."/>
            <person name="McFadden G.I."/>
            <person name="Lane C.E."/>
            <person name="Keeling P.J."/>
            <person name="Gray M.W."/>
            <person name="Grigoriev I.V."/>
            <person name="Archibald J.M."/>
        </authorList>
    </citation>
    <scope>NUCLEOTIDE SEQUENCE</scope>
    <source>
        <strain evidence="5">CCMP2712</strain>
    </source>
</reference>
<dbReference type="PaxDb" id="55529-EKX41192"/>
<dbReference type="KEGG" id="gtt:GUITHDRAFT_142123"/>
<evidence type="ECO:0000313" key="3">
    <source>
        <dbReference type="EMBL" id="EKX41192.1"/>
    </source>
</evidence>
<keyword evidence="1" id="KW-0175">Coiled coil</keyword>
<dbReference type="OrthoDB" id="10615980at2759"/>
<dbReference type="EMBL" id="JH993025">
    <property type="protein sequence ID" value="EKX41192.1"/>
    <property type="molecule type" value="Genomic_DNA"/>
</dbReference>
<evidence type="ECO:0000259" key="2">
    <source>
        <dbReference type="Pfam" id="PF01814"/>
    </source>
</evidence>
<evidence type="ECO:0000256" key="1">
    <source>
        <dbReference type="SAM" id="Coils"/>
    </source>
</evidence>
<proteinExistence type="predicted"/>
<feature type="domain" description="Hemerythrin-like" evidence="2">
    <location>
        <begin position="759"/>
        <end position="904"/>
    </location>
</feature>
<reference evidence="3 5" key="1">
    <citation type="journal article" date="2012" name="Nature">
        <title>Algal genomes reveal evolutionary mosaicism and the fate of nucleomorphs.</title>
        <authorList>
            <consortium name="DOE Joint Genome Institute"/>
            <person name="Curtis B.A."/>
            <person name="Tanifuji G."/>
            <person name="Burki F."/>
            <person name="Gruber A."/>
            <person name="Irimia M."/>
            <person name="Maruyama S."/>
            <person name="Arias M.C."/>
            <person name="Ball S.G."/>
            <person name="Gile G.H."/>
            <person name="Hirakawa Y."/>
            <person name="Hopkins J.F."/>
            <person name="Kuo A."/>
            <person name="Rensing S.A."/>
            <person name="Schmutz J."/>
            <person name="Symeonidi A."/>
            <person name="Elias M."/>
            <person name="Eveleigh R.J."/>
            <person name="Herman E.K."/>
            <person name="Klute M.J."/>
            <person name="Nakayama T."/>
            <person name="Obornik M."/>
            <person name="Reyes-Prieto A."/>
            <person name="Armbrust E.V."/>
            <person name="Aves S.J."/>
            <person name="Beiko R.G."/>
            <person name="Coutinho P."/>
            <person name="Dacks J.B."/>
            <person name="Durnford D.G."/>
            <person name="Fast N.M."/>
            <person name="Green B.R."/>
            <person name="Grisdale C.J."/>
            <person name="Hempel F."/>
            <person name="Henrissat B."/>
            <person name="Hoppner M.P."/>
            <person name="Ishida K."/>
            <person name="Kim E."/>
            <person name="Koreny L."/>
            <person name="Kroth P.G."/>
            <person name="Liu Y."/>
            <person name="Malik S.B."/>
            <person name="Maier U.G."/>
            <person name="McRose D."/>
            <person name="Mock T."/>
            <person name="Neilson J.A."/>
            <person name="Onodera N.T."/>
            <person name="Poole A.M."/>
            <person name="Pritham E.J."/>
            <person name="Richards T.A."/>
            <person name="Rocap G."/>
            <person name="Roy S.W."/>
            <person name="Sarai C."/>
            <person name="Schaack S."/>
            <person name="Shirato S."/>
            <person name="Slamovits C.H."/>
            <person name="Spencer D.F."/>
            <person name="Suzuki S."/>
            <person name="Worden A.Z."/>
            <person name="Zauner S."/>
            <person name="Barry K."/>
            <person name="Bell C."/>
            <person name="Bharti A.K."/>
            <person name="Crow J.A."/>
            <person name="Grimwood J."/>
            <person name="Kramer R."/>
            <person name="Lindquist E."/>
            <person name="Lucas S."/>
            <person name="Salamov A."/>
            <person name="McFadden G.I."/>
            <person name="Lane C.E."/>
            <person name="Keeling P.J."/>
            <person name="Gray M.W."/>
            <person name="Grigoriev I.V."/>
            <person name="Archibald J.M."/>
        </authorList>
    </citation>
    <scope>NUCLEOTIDE SEQUENCE</scope>
    <source>
        <strain evidence="3 5">CCMP2712</strain>
    </source>
</reference>
<accession>L1IYK9</accession>
<dbReference type="EnsemblProtists" id="EKX41192">
    <property type="protein sequence ID" value="EKX41192"/>
    <property type="gene ID" value="GUITHDRAFT_142123"/>
</dbReference>
<keyword evidence="5" id="KW-1185">Reference proteome</keyword>
<dbReference type="InterPro" id="IPR012312">
    <property type="entry name" value="Hemerythrin-like"/>
</dbReference>
<name>L1IYK9_GUITC</name>
<dbReference type="Pfam" id="PF01814">
    <property type="entry name" value="Hemerythrin"/>
    <property type="match status" value="1"/>
</dbReference>
<dbReference type="CDD" id="cd12108">
    <property type="entry name" value="Hr-like"/>
    <property type="match status" value="1"/>
</dbReference>
<evidence type="ECO:0000313" key="4">
    <source>
        <dbReference type="EnsemblProtists" id="EKX41192"/>
    </source>
</evidence>
<dbReference type="AlphaFoldDB" id="L1IYK9"/>
<dbReference type="RefSeq" id="XP_005828172.1">
    <property type="nucleotide sequence ID" value="XM_005828115.1"/>
</dbReference>
<dbReference type="GeneID" id="17297955"/>
<sequence>MSGPDAADATSAVDTEEFRQMQLSMLKQENASLSRRLDELTFNLHAHEQAHSPHFEQPSMRSTLGGRFSGLYSRPESVGKVPKSRDMLLGFQGNLASCDRGSLSAKLLHLKRLLHRRIDSGTFPTKECLQDFKQMLCRLEYMRTPETHERIRIILSHRVDDDVMSSLKKDIITIVSFTQGLELAEDSVSFEVISDDFLRNCSFLSTPSGLISNSRLAVVPMNALVTDITVAFQLIFQVFGRQEVRQFALAFTLLIHLSVSDSERNPELVRSRSNSLSNSGSESSFTFSVSIAESGGCCEPSTLNYKEAKTYDESSERLRIIIVGLNHEGATASDSPMKLKLATLSELYAPVFDAHRPLTQSLASCERDSVAWQQALQNVFPESLTSSLIVSWMSKNVSSGDQVVYDEATLKIFSLPVDLQDDAATVVCCYDKIGGNSTEISFYYPNHLQNYFRQRGRFCSKTDDSFVRAVLADHIDSICFHEWLDGTSTDSGQQPVVHIPVTMPEWVAMSVLHLSRSNDPWLSFLVSEPHPLMSARSEGHASITIHQGCRPPVEGATATSIILFFELERQQEIIRRKVASLERLMQCKLFVGQMESFTLRLQSHAEELFSGIRIKQETPNTLDALCSQLSSLSMQCEQCIGHAIDAVKAVGDAPIGEEAILQQQLGKILQARNAKQHVDRLKDQVQGALAQKLGKSPSPGRAAMPDGYVPAAPLGSCSKDTDASPRAVLVTSEDKQVVMDMLNQIEQGIQLHKEQQERLIQFWLKQHDVVREELNTLLEMANSAAQAESIGVETLRGRFDQYMEFLEDHERVEDQMLFPLVKALFPQSAEAVDSVLDPTRHKGVEALNARVGRLLQQLHERNRAGEEMVLNTKEMGQVVDALERLNDYMVGHIQYEEEMTMPWLRSGEALTKVGANPVPMVASPS</sequence>
<protein>
    <recommendedName>
        <fullName evidence="2">Hemerythrin-like domain-containing protein</fullName>
    </recommendedName>
</protein>
<feature type="coiled-coil region" evidence="1">
    <location>
        <begin position="23"/>
        <end position="50"/>
    </location>
</feature>
<dbReference type="HOGENOM" id="CLU_315797_0_0_1"/>
<organism evidence="3">
    <name type="scientific">Guillardia theta (strain CCMP2712)</name>
    <name type="common">Cryptophyte</name>
    <dbReference type="NCBI Taxonomy" id="905079"/>
    <lineage>
        <taxon>Eukaryota</taxon>
        <taxon>Cryptophyceae</taxon>
        <taxon>Pyrenomonadales</taxon>
        <taxon>Geminigeraceae</taxon>
        <taxon>Guillardia</taxon>
    </lineage>
</organism>
<dbReference type="Gene3D" id="1.20.120.520">
    <property type="entry name" value="nmb1532 protein domain like"/>
    <property type="match status" value="1"/>
</dbReference>
<dbReference type="Proteomes" id="UP000011087">
    <property type="component" value="Unassembled WGS sequence"/>
</dbReference>
<gene>
    <name evidence="3" type="ORF">GUITHDRAFT_142123</name>
</gene>